<dbReference type="Pfam" id="PF12804">
    <property type="entry name" value="NTP_transf_3"/>
    <property type="match status" value="1"/>
</dbReference>
<keyword evidence="5 8" id="KW-0460">Magnesium</keyword>
<dbReference type="Proteomes" id="UP000481030">
    <property type="component" value="Unassembled WGS sequence"/>
</dbReference>
<dbReference type="GO" id="GO:0006777">
    <property type="term" value="P:Mo-molybdopterin cofactor biosynthetic process"/>
    <property type="evidence" value="ECO:0007669"/>
    <property type="project" value="UniProtKB-KW"/>
</dbReference>
<keyword evidence="10" id="KW-0548">Nucleotidyltransferase</keyword>
<evidence type="ECO:0000313" key="10">
    <source>
        <dbReference type="EMBL" id="KAB2333142.1"/>
    </source>
</evidence>
<keyword evidence="7 8" id="KW-0501">Molybdenum cofactor biosynthesis</keyword>
<dbReference type="SUPFAM" id="SSF53448">
    <property type="entry name" value="Nucleotide-diphospho-sugar transferases"/>
    <property type="match status" value="1"/>
</dbReference>
<evidence type="ECO:0000256" key="3">
    <source>
        <dbReference type="ARBA" id="ARBA00022723"/>
    </source>
</evidence>
<dbReference type="PANTHER" id="PTHR19136">
    <property type="entry name" value="MOLYBDENUM COFACTOR GUANYLYLTRANSFERASE"/>
    <property type="match status" value="1"/>
</dbReference>
<keyword evidence="6 8" id="KW-0342">GTP-binding</keyword>
<keyword evidence="3 8" id="KW-0479">Metal-binding</keyword>
<evidence type="ECO:0000256" key="1">
    <source>
        <dbReference type="ARBA" id="ARBA00022490"/>
    </source>
</evidence>
<keyword evidence="1 8" id="KW-0963">Cytoplasm</keyword>
<keyword evidence="4 8" id="KW-0547">Nucleotide-binding</keyword>
<evidence type="ECO:0000256" key="2">
    <source>
        <dbReference type="ARBA" id="ARBA00022679"/>
    </source>
</evidence>
<dbReference type="RefSeq" id="WP_151535903.1">
    <property type="nucleotide sequence ID" value="NZ_WBOS01000008.1"/>
</dbReference>
<dbReference type="CDD" id="cd02503">
    <property type="entry name" value="MobA"/>
    <property type="match status" value="1"/>
</dbReference>
<gene>
    <name evidence="8" type="primary">mobA</name>
    <name evidence="10" type="ORF">F7731_16520</name>
</gene>
<comment type="similarity">
    <text evidence="8">Belongs to the MobA family.</text>
</comment>
<comment type="domain">
    <text evidence="8">The N-terminal domain determines nucleotide recognition and specific binding, while the C-terminal domain determines the specific binding to the target protein.</text>
</comment>
<evidence type="ECO:0000256" key="7">
    <source>
        <dbReference type="ARBA" id="ARBA00023150"/>
    </source>
</evidence>
<evidence type="ECO:0000256" key="8">
    <source>
        <dbReference type="HAMAP-Rule" id="MF_00316"/>
    </source>
</evidence>
<dbReference type="Gene3D" id="3.90.550.10">
    <property type="entry name" value="Spore Coat Polysaccharide Biosynthesis Protein SpsA, Chain A"/>
    <property type="match status" value="1"/>
</dbReference>
<evidence type="ECO:0000256" key="6">
    <source>
        <dbReference type="ARBA" id="ARBA00023134"/>
    </source>
</evidence>
<dbReference type="EMBL" id="WBOS01000008">
    <property type="protein sequence ID" value="KAB2333142.1"/>
    <property type="molecule type" value="Genomic_DNA"/>
</dbReference>
<dbReference type="GO" id="GO:0061603">
    <property type="term" value="F:molybdenum cofactor guanylyltransferase activity"/>
    <property type="evidence" value="ECO:0007669"/>
    <property type="project" value="UniProtKB-EC"/>
</dbReference>
<comment type="subcellular location">
    <subcellularLocation>
        <location evidence="8">Cytoplasm</location>
    </subcellularLocation>
</comment>
<dbReference type="GO" id="GO:0005525">
    <property type="term" value="F:GTP binding"/>
    <property type="evidence" value="ECO:0007669"/>
    <property type="project" value="UniProtKB-UniRule"/>
</dbReference>
<keyword evidence="11" id="KW-1185">Reference proteome</keyword>
<evidence type="ECO:0000259" key="9">
    <source>
        <dbReference type="Pfam" id="PF12804"/>
    </source>
</evidence>
<evidence type="ECO:0000256" key="5">
    <source>
        <dbReference type="ARBA" id="ARBA00022842"/>
    </source>
</evidence>
<comment type="catalytic activity">
    <reaction evidence="8">
        <text>Mo-molybdopterin + GTP + H(+) = Mo-molybdopterin guanine dinucleotide + diphosphate</text>
        <dbReference type="Rhea" id="RHEA:34243"/>
        <dbReference type="ChEBI" id="CHEBI:15378"/>
        <dbReference type="ChEBI" id="CHEBI:33019"/>
        <dbReference type="ChEBI" id="CHEBI:37565"/>
        <dbReference type="ChEBI" id="CHEBI:71302"/>
        <dbReference type="ChEBI" id="CHEBI:71310"/>
        <dbReference type="EC" id="2.7.7.77"/>
    </reaction>
</comment>
<feature type="binding site" evidence="8">
    <location>
        <position position="65"/>
    </location>
    <ligand>
        <name>GTP</name>
        <dbReference type="ChEBI" id="CHEBI:37565"/>
    </ligand>
</feature>
<feature type="domain" description="MobA-like NTP transferase" evidence="9">
    <location>
        <begin position="5"/>
        <end position="154"/>
    </location>
</feature>
<dbReference type="GO" id="GO:0046872">
    <property type="term" value="F:metal ion binding"/>
    <property type="evidence" value="ECO:0007669"/>
    <property type="project" value="UniProtKB-KW"/>
</dbReference>
<feature type="binding site" evidence="8">
    <location>
        <position position="94"/>
    </location>
    <ligand>
        <name>GTP</name>
        <dbReference type="ChEBI" id="CHEBI:37565"/>
    </ligand>
</feature>
<dbReference type="InterPro" id="IPR025877">
    <property type="entry name" value="MobA-like_NTP_Trfase"/>
</dbReference>
<evidence type="ECO:0000256" key="4">
    <source>
        <dbReference type="ARBA" id="ARBA00022741"/>
    </source>
</evidence>
<dbReference type="HAMAP" id="MF_00316">
    <property type="entry name" value="MobA"/>
    <property type="match status" value="1"/>
</dbReference>
<dbReference type="AlphaFoldDB" id="A0A6L3V4L6"/>
<sequence length="198" mass="22082">MQATGIIIAGGKSSRMGTNKALLKIGGKTVVEKIVSELKGTVSEIIIVTNSYEDYRFLGLPMVCDQWQDMGPLAGIHAGLNASSTEKNLVVACDMPFISAQLGGVLLDFLDENQAAVPIITGQLHPLFATYRKDALDEVTQSLQKQELRIRQFLNNIKTKFVTENDLQDLKFIFHEKHLFNMNHPEEFEKAKKIDADF</sequence>
<feature type="binding site" evidence="8">
    <location>
        <position position="94"/>
    </location>
    <ligand>
        <name>Mg(2+)</name>
        <dbReference type="ChEBI" id="CHEBI:18420"/>
    </ligand>
</feature>
<dbReference type="InterPro" id="IPR013482">
    <property type="entry name" value="Molybde_CF_guanTrfase"/>
</dbReference>
<reference evidence="10 11" key="1">
    <citation type="journal article" date="2016" name="Antonie Van Leeuwenhoek">
        <title>Bacillus depressus sp. nov., isolated from soil of a sunflower field.</title>
        <authorList>
            <person name="Wei X."/>
            <person name="Xin D."/>
            <person name="Xin Y."/>
            <person name="Zhang H."/>
            <person name="Wang T."/>
            <person name="Zhang J."/>
        </authorList>
    </citation>
    <scope>NUCLEOTIDE SEQUENCE [LARGE SCALE GENOMIC DNA]</scope>
    <source>
        <strain evidence="10 11">BZ1</strain>
    </source>
</reference>
<proteinExistence type="inferred from homology"/>
<keyword evidence="2 8" id="KW-0808">Transferase</keyword>
<feature type="binding site" evidence="8">
    <location>
        <position position="20"/>
    </location>
    <ligand>
        <name>GTP</name>
        <dbReference type="ChEBI" id="CHEBI:37565"/>
    </ligand>
</feature>
<comment type="caution">
    <text evidence="10">The sequence shown here is derived from an EMBL/GenBank/DDBJ whole genome shotgun (WGS) entry which is preliminary data.</text>
</comment>
<comment type="caution">
    <text evidence="8">Lacks conserved residue(s) required for the propagation of feature annotation.</text>
</comment>
<accession>A0A6L3V4L6</accession>
<comment type="cofactor">
    <cofactor evidence="8">
        <name>Mg(2+)</name>
        <dbReference type="ChEBI" id="CHEBI:18420"/>
    </cofactor>
</comment>
<dbReference type="PANTHER" id="PTHR19136:SF81">
    <property type="entry name" value="MOLYBDENUM COFACTOR GUANYLYLTRANSFERASE"/>
    <property type="match status" value="1"/>
</dbReference>
<protein>
    <recommendedName>
        <fullName evidence="8">Probable molybdenum cofactor guanylyltransferase</fullName>
        <shortName evidence="8">MoCo guanylyltransferase</shortName>
        <ecNumber evidence="8">2.7.7.77</ecNumber>
    </recommendedName>
    <alternativeName>
        <fullName evidence="8">GTP:molybdopterin guanylyltransferase</fullName>
    </alternativeName>
    <alternativeName>
        <fullName evidence="8">Mo-MPT guanylyltransferase</fullName>
    </alternativeName>
    <alternativeName>
        <fullName evidence="8">Molybdopterin guanylyltransferase</fullName>
    </alternativeName>
    <alternativeName>
        <fullName evidence="8">Molybdopterin-guanine dinucleotide synthase</fullName>
        <shortName evidence="8">MGD synthase</shortName>
    </alternativeName>
</protein>
<dbReference type="OrthoDB" id="9788394at2"/>
<organism evidence="10 11">
    <name type="scientific">Cytobacillus depressus</name>
    <dbReference type="NCBI Taxonomy" id="1602942"/>
    <lineage>
        <taxon>Bacteria</taxon>
        <taxon>Bacillati</taxon>
        <taxon>Bacillota</taxon>
        <taxon>Bacilli</taxon>
        <taxon>Bacillales</taxon>
        <taxon>Bacillaceae</taxon>
        <taxon>Cytobacillus</taxon>
    </lineage>
</organism>
<evidence type="ECO:0000313" key="11">
    <source>
        <dbReference type="Proteomes" id="UP000481030"/>
    </source>
</evidence>
<name>A0A6L3V4L6_9BACI</name>
<comment type="function">
    <text evidence="8">Transfers a GMP moiety from GTP to Mo-molybdopterin (Mo-MPT) cofactor (Moco or molybdenum cofactor) to form Mo-molybdopterin guanine dinucleotide (Mo-MGD) cofactor.</text>
</comment>
<dbReference type="EC" id="2.7.7.77" evidence="8"/>
<dbReference type="GO" id="GO:0005737">
    <property type="term" value="C:cytoplasm"/>
    <property type="evidence" value="ECO:0007669"/>
    <property type="project" value="UniProtKB-SubCell"/>
</dbReference>
<feature type="binding site" evidence="8">
    <location>
        <begin position="8"/>
        <end position="10"/>
    </location>
    <ligand>
        <name>GTP</name>
        <dbReference type="ChEBI" id="CHEBI:37565"/>
    </ligand>
</feature>
<dbReference type="InterPro" id="IPR029044">
    <property type="entry name" value="Nucleotide-diphossugar_trans"/>
</dbReference>